<feature type="region of interest" description="Leucine repeat II (LRII)" evidence="3">
    <location>
        <begin position="342"/>
        <end position="374"/>
    </location>
</feature>
<sequence length="562" mass="65023">MDPPNIVFEYIDQILMEEDLEEKMHYVLDSVDFKEKERSFYELLDQKYPHSPPQQESSIHNNQCDDKPNDDHLYDSRAIWDFRTGVVHSGNSFPSEGENTVVKTRGKKKNHLDEETSLEEEERRSNKLPTIRAESNLPTEDFDNGSTFTLTELTEHENQTPECKGSEGKKKKKEEEEKKKKQAINLIPCLVRCAESVALGKIDTSKEILKKIRKHSSPFGDGNQRLAYYFANALEARLFGTGSLMLDKFSVSDYFRTYRSSHFLSSFKDLVDFASNETIAAQSAQSGRVHIIDFGIFYGFQWPAFIQSLAEREGGPPKLRITAVDFPLPGQRLAQVAGRDEDTGRWLARFAETHRVPFEFNAIVKRWETIEPEDLRIEKGEYVAVNCRFRSMVLPNETEAEEKKNSRARFLELVSKINPDIFVHGVFSSGHGEPLFLSRFKSSLLFYYAFFEMLDTTEPREQPYRVTIERMFGRAILNVVACEGPERVDRPETYRKWGPRHLRAGLAQVPFDGKLLESVTYKAKKIFPRNFVFDEDNGWLLMSWKKRTIAAFSCWQSAFREK</sequence>
<gene>
    <name evidence="5" type="ORF">SHERM_25307</name>
</gene>
<dbReference type="PANTHER" id="PTHR31636">
    <property type="entry name" value="OSJNBA0084A10.13 PROTEIN-RELATED"/>
    <property type="match status" value="1"/>
</dbReference>
<name>A0A9N7RHJ6_STRHE</name>
<accession>A0A9N7RHJ6</accession>
<dbReference type="OrthoDB" id="47276at2759"/>
<keyword evidence="2" id="KW-0804">Transcription</keyword>
<organism evidence="5 6">
    <name type="scientific">Striga hermonthica</name>
    <name type="common">Purple witchweed</name>
    <name type="synonym">Buchnera hermonthica</name>
    <dbReference type="NCBI Taxonomy" id="68872"/>
    <lineage>
        <taxon>Eukaryota</taxon>
        <taxon>Viridiplantae</taxon>
        <taxon>Streptophyta</taxon>
        <taxon>Embryophyta</taxon>
        <taxon>Tracheophyta</taxon>
        <taxon>Spermatophyta</taxon>
        <taxon>Magnoliopsida</taxon>
        <taxon>eudicotyledons</taxon>
        <taxon>Gunneridae</taxon>
        <taxon>Pentapetalae</taxon>
        <taxon>asterids</taxon>
        <taxon>lamiids</taxon>
        <taxon>Lamiales</taxon>
        <taxon>Orobanchaceae</taxon>
        <taxon>Buchnereae</taxon>
        <taxon>Striga</taxon>
    </lineage>
</organism>
<protein>
    <submittedName>
        <fullName evidence="5">Scarecrow-like protein 9</fullName>
    </submittedName>
</protein>
<keyword evidence="6" id="KW-1185">Reference proteome</keyword>
<keyword evidence="1" id="KW-0805">Transcription regulation</keyword>
<evidence type="ECO:0000256" key="2">
    <source>
        <dbReference type="ARBA" id="ARBA00023163"/>
    </source>
</evidence>
<feature type="compositionally biased region" description="Basic and acidic residues" evidence="4">
    <location>
        <begin position="153"/>
        <end position="178"/>
    </location>
</feature>
<dbReference type="InterPro" id="IPR005202">
    <property type="entry name" value="TF_GRAS"/>
</dbReference>
<feature type="compositionally biased region" description="Polar residues" evidence="4">
    <location>
        <begin position="53"/>
        <end position="62"/>
    </location>
</feature>
<evidence type="ECO:0000256" key="1">
    <source>
        <dbReference type="ARBA" id="ARBA00023015"/>
    </source>
</evidence>
<feature type="region of interest" description="VHIID" evidence="3">
    <location>
        <begin position="258"/>
        <end position="323"/>
    </location>
</feature>
<dbReference type="Proteomes" id="UP001153555">
    <property type="component" value="Unassembled WGS sequence"/>
</dbReference>
<evidence type="ECO:0000313" key="6">
    <source>
        <dbReference type="Proteomes" id="UP001153555"/>
    </source>
</evidence>
<proteinExistence type="inferred from homology"/>
<dbReference type="Pfam" id="PF03514">
    <property type="entry name" value="GRAS"/>
    <property type="match status" value="1"/>
</dbReference>
<evidence type="ECO:0000256" key="3">
    <source>
        <dbReference type="PROSITE-ProRule" id="PRU01191"/>
    </source>
</evidence>
<comment type="similarity">
    <text evidence="3">Belongs to the GRAS family.</text>
</comment>
<reference evidence="5" key="1">
    <citation type="submission" date="2019-12" db="EMBL/GenBank/DDBJ databases">
        <authorList>
            <person name="Scholes J."/>
        </authorList>
    </citation>
    <scope>NUCLEOTIDE SEQUENCE</scope>
</reference>
<feature type="region of interest" description="Disordered" evidence="4">
    <location>
        <begin position="47"/>
        <end position="71"/>
    </location>
</feature>
<feature type="short sequence motif" description="VHIID" evidence="3">
    <location>
        <begin position="289"/>
        <end position="293"/>
    </location>
</feature>
<comment type="caution">
    <text evidence="5">The sequence shown here is derived from an EMBL/GenBank/DDBJ whole genome shotgun (WGS) entry which is preliminary data.</text>
</comment>
<comment type="caution">
    <text evidence="3">Lacks conserved residue(s) required for the propagation of feature annotation.</text>
</comment>
<dbReference type="PROSITE" id="PS50985">
    <property type="entry name" value="GRAS"/>
    <property type="match status" value="1"/>
</dbReference>
<evidence type="ECO:0000256" key="4">
    <source>
        <dbReference type="SAM" id="MobiDB-lite"/>
    </source>
</evidence>
<evidence type="ECO:0000313" key="5">
    <source>
        <dbReference type="EMBL" id="CAA0829790.1"/>
    </source>
</evidence>
<feature type="region of interest" description="SAW" evidence="3">
    <location>
        <begin position="481"/>
        <end position="556"/>
    </location>
</feature>
<feature type="region of interest" description="Disordered" evidence="4">
    <location>
        <begin position="152"/>
        <end position="178"/>
    </location>
</feature>
<dbReference type="EMBL" id="CACSLK010027789">
    <property type="protein sequence ID" value="CAA0829790.1"/>
    <property type="molecule type" value="Genomic_DNA"/>
</dbReference>
<feature type="compositionally biased region" description="Polar residues" evidence="4">
    <location>
        <begin position="91"/>
        <end position="102"/>
    </location>
</feature>
<feature type="region of interest" description="Disordered" evidence="4">
    <location>
        <begin position="91"/>
        <end position="128"/>
    </location>
</feature>
<dbReference type="AlphaFoldDB" id="A0A9N7RHJ6"/>